<dbReference type="GO" id="GO:0005524">
    <property type="term" value="F:ATP binding"/>
    <property type="evidence" value="ECO:0007669"/>
    <property type="project" value="InterPro"/>
</dbReference>
<dbReference type="GO" id="GO:0005634">
    <property type="term" value="C:nucleus"/>
    <property type="evidence" value="ECO:0007669"/>
    <property type="project" value="TreeGrafter"/>
</dbReference>
<dbReference type="GO" id="GO:0008270">
    <property type="term" value="F:zinc ion binding"/>
    <property type="evidence" value="ECO:0007669"/>
    <property type="project" value="InterPro"/>
</dbReference>
<dbReference type="SUPFAM" id="SSF57701">
    <property type="entry name" value="Zn2/Cys6 DNA-binding domain"/>
    <property type="match status" value="1"/>
</dbReference>
<evidence type="ECO:0000256" key="10">
    <source>
        <dbReference type="SAM" id="Coils"/>
    </source>
</evidence>
<dbReference type="InterPro" id="IPR001138">
    <property type="entry name" value="Zn2Cys6_DnaBD"/>
</dbReference>
<keyword evidence="4" id="KW-0238">DNA-binding</keyword>
<dbReference type="GO" id="GO:0005876">
    <property type="term" value="C:spindle microtubule"/>
    <property type="evidence" value="ECO:0007669"/>
    <property type="project" value="TreeGrafter"/>
</dbReference>
<dbReference type="InterPro" id="IPR001752">
    <property type="entry name" value="Kinesin_motor_dom"/>
</dbReference>
<dbReference type="GO" id="GO:0008574">
    <property type="term" value="F:plus-end-directed microtubule motor activity"/>
    <property type="evidence" value="ECO:0007669"/>
    <property type="project" value="TreeGrafter"/>
</dbReference>
<comment type="similarity">
    <text evidence="9">Belongs to the TRAFAC class myosin-kinesin ATPase superfamily. Kinesin family.</text>
</comment>
<comment type="subcellular location">
    <subcellularLocation>
        <location evidence="1">Cytoplasm</location>
        <location evidence="1">Cytoskeleton</location>
    </subcellularLocation>
</comment>
<dbReference type="GO" id="GO:0007018">
    <property type="term" value="P:microtubule-based movement"/>
    <property type="evidence" value="ECO:0007669"/>
    <property type="project" value="InterPro"/>
</dbReference>
<evidence type="ECO:0000256" key="7">
    <source>
        <dbReference type="ARBA" id="ARBA00023212"/>
    </source>
</evidence>
<dbReference type="SMART" id="SM00066">
    <property type="entry name" value="GAL4"/>
    <property type="match status" value="1"/>
</dbReference>
<reference evidence="14" key="1">
    <citation type="submission" date="2022-12" db="EMBL/GenBank/DDBJ databases">
        <authorList>
            <person name="Petersen C."/>
        </authorList>
    </citation>
    <scope>NUCLEOTIDE SEQUENCE</scope>
    <source>
        <strain evidence="14">IBT 17660</strain>
    </source>
</reference>
<dbReference type="SUPFAM" id="SSF52540">
    <property type="entry name" value="P-loop containing nucleoside triphosphate hydrolases"/>
    <property type="match status" value="1"/>
</dbReference>
<gene>
    <name evidence="14" type="ORF">N7530_003389</name>
</gene>
<evidence type="ECO:0000259" key="13">
    <source>
        <dbReference type="PROSITE" id="PS50067"/>
    </source>
</evidence>
<dbReference type="Proteomes" id="UP001147760">
    <property type="component" value="Unassembled WGS sequence"/>
</dbReference>
<dbReference type="PANTHER" id="PTHR47970:SF12">
    <property type="entry name" value="KINESIN FAMILY MEMBER 11"/>
    <property type="match status" value="1"/>
</dbReference>
<dbReference type="Gene3D" id="4.10.240.10">
    <property type="entry name" value="Zn(2)-C6 fungal-type DNA-binding domain"/>
    <property type="match status" value="1"/>
</dbReference>
<feature type="domain" description="Zn(2)-C6 fungal-type" evidence="12">
    <location>
        <begin position="36"/>
        <end position="65"/>
    </location>
</feature>
<evidence type="ECO:0008006" key="16">
    <source>
        <dbReference type="Google" id="ProtNLM"/>
    </source>
</evidence>
<evidence type="ECO:0000256" key="5">
    <source>
        <dbReference type="ARBA" id="ARBA00023163"/>
    </source>
</evidence>
<evidence type="ECO:0000256" key="1">
    <source>
        <dbReference type="ARBA" id="ARBA00004245"/>
    </source>
</evidence>
<evidence type="ECO:0000313" key="15">
    <source>
        <dbReference type="Proteomes" id="UP001147760"/>
    </source>
</evidence>
<keyword evidence="10" id="KW-0175">Coiled coil</keyword>
<dbReference type="GO" id="GO:0003677">
    <property type="term" value="F:DNA binding"/>
    <property type="evidence" value="ECO:0007669"/>
    <property type="project" value="UniProtKB-KW"/>
</dbReference>
<dbReference type="PROSITE" id="PS50048">
    <property type="entry name" value="ZN2_CY6_FUNGAL_2"/>
    <property type="match status" value="1"/>
</dbReference>
<keyword evidence="3" id="KW-0805">Transcription regulation</keyword>
<dbReference type="GO" id="GO:0000073">
    <property type="term" value="P:initial mitotic spindle pole body separation"/>
    <property type="evidence" value="ECO:0007669"/>
    <property type="project" value="TreeGrafter"/>
</dbReference>
<dbReference type="GO" id="GO:0072686">
    <property type="term" value="C:mitotic spindle"/>
    <property type="evidence" value="ECO:0007669"/>
    <property type="project" value="TreeGrafter"/>
</dbReference>
<dbReference type="GO" id="GO:0008017">
    <property type="term" value="F:microtubule binding"/>
    <property type="evidence" value="ECO:0007669"/>
    <property type="project" value="InterPro"/>
</dbReference>
<organism evidence="14 15">
    <name type="scientific">Penicillium desertorum</name>
    <dbReference type="NCBI Taxonomy" id="1303715"/>
    <lineage>
        <taxon>Eukaryota</taxon>
        <taxon>Fungi</taxon>
        <taxon>Dikarya</taxon>
        <taxon>Ascomycota</taxon>
        <taxon>Pezizomycotina</taxon>
        <taxon>Eurotiomycetes</taxon>
        <taxon>Eurotiomycetidae</taxon>
        <taxon>Eurotiales</taxon>
        <taxon>Aspergillaceae</taxon>
        <taxon>Penicillium</taxon>
    </lineage>
</organism>
<feature type="domain" description="Kinesin motor" evidence="13">
    <location>
        <begin position="122"/>
        <end position="183"/>
    </location>
</feature>
<dbReference type="PROSITE" id="PS50067">
    <property type="entry name" value="KINESIN_MOTOR_2"/>
    <property type="match status" value="1"/>
</dbReference>
<name>A0A9W9WWK9_9EURO</name>
<keyword evidence="6" id="KW-0505">Motor protein</keyword>
<dbReference type="GO" id="GO:0000981">
    <property type="term" value="F:DNA-binding transcription factor activity, RNA polymerase II-specific"/>
    <property type="evidence" value="ECO:0007669"/>
    <property type="project" value="InterPro"/>
</dbReference>
<evidence type="ECO:0000256" key="3">
    <source>
        <dbReference type="ARBA" id="ARBA00023015"/>
    </source>
</evidence>
<evidence type="ECO:0000256" key="9">
    <source>
        <dbReference type="PROSITE-ProRule" id="PRU00283"/>
    </source>
</evidence>
<dbReference type="Pfam" id="PF00172">
    <property type="entry name" value="Zn_clus"/>
    <property type="match status" value="1"/>
</dbReference>
<evidence type="ECO:0000256" key="6">
    <source>
        <dbReference type="ARBA" id="ARBA00023175"/>
    </source>
</evidence>
<dbReference type="Gene3D" id="3.40.850.10">
    <property type="entry name" value="Kinesin motor domain"/>
    <property type="match status" value="1"/>
</dbReference>
<keyword evidence="5" id="KW-0804">Transcription</keyword>
<evidence type="ECO:0000256" key="2">
    <source>
        <dbReference type="ARBA" id="ARBA00022490"/>
    </source>
</evidence>
<dbReference type="InterPro" id="IPR047149">
    <property type="entry name" value="KIF11-like"/>
</dbReference>
<feature type="compositionally biased region" description="Basic and acidic residues" evidence="11">
    <location>
        <begin position="10"/>
        <end position="27"/>
    </location>
</feature>
<dbReference type="OrthoDB" id="3266505at2759"/>
<dbReference type="Pfam" id="PF00225">
    <property type="entry name" value="Kinesin"/>
    <property type="match status" value="1"/>
</dbReference>
<dbReference type="EMBL" id="JAPWDO010000003">
    <property type="protein sequence ID" value="KAJ5477880.1"/>
    <property type="molecule type" value="Genomic_DNA"/>
</dbReference>
<proteinExistence type="inferred from homology"/>
<keyword evidence="8" id="KW-0539">Nucleus</keyword>
<keyword evidence="2" id="KW-0963">Cytoplasm</keyword>
<evidence type="ECO:0000256" key="11">
    <source>
        <dbReference type="SAM" id="MobiDB-lite"/>
    </source>
</evidence>
<keyword evidence="15" id="KW-1185">Reference proteome</keyword>
<comment type="caution">
    <text evidence="9">Lacks conserved residue(s) required for the propagation of feature annotation.</text>
</comment>
<dbReference type="SMART" id="SM00129">
    <property type="entry name" value="KISc"/>
    <property type="match status" value="1"/>
</dbReference>
<accession>A0A9W9WWK9</accession>
<dbReference type="PANTHER" id="PTHR47970">
    <property type="entry name" value="KINESIN-LIKE PROTEIN KIF11"/>
    <property type="match status" value="1"/>
</dbReference>
<reference evidence="14" key="2">
    <citation type="journal article" date="2023" name="IMA Fungus">
        <title>Comparative genomic study of the Penicillium genus elucidates a diverse pangenome and 15 lateral gene transfer events.</title>
        <authorList>
            <person name="Petersen C."/>
            <person name="Sorensen T."/>
            <person name="Nielsen M.R."/>
            <person name="Sondergaard T.E."/>
            <person name="Sorensen J.L."/>
            <person name="Fitzpatrick D.A."/>
            <person name="Frisvad J.C."/>
            <person name="Nielsen K.L."/>
        </authorList>
    </citation>
    <scope>NUCLEOTIDE SEQUENCE</scope>
    <source>
        <strain evidence="14">IBT 17660</strain>
    </source>
</reference>
<protein>
    <recommendedName>
        <fullName evidence="16">Zn(2)-C6 fungal-type domain-containing protein</fullName>
    </recommendedName>
</protein>
<dbReference type="InterPro" id="IPR027417">
    <property type="entry name" value="P-loop_NTPase"/>
</dbReference>
<evidence type="ECO:0000256" key="4">
    <source>
        <dbReference type="ARBA" id="ARBA00023125"/>
    </source>
</evidence>
<feature type="region of interest" description="Disordered" evidence="11">
    <location>
        <begin position="1"/>
        <end position="27"/>
    </location>
</feature>
<dbReference type="CDD" id="cd00067">
    <property type="entry name" value="GAL4"/>
    <property type="match status" value="1"/>
</dbReference>
<keyword evidence="7" id="KW-0206">Cytoskeleton</keyword>
<evidence type="ECO:0000259" key="12">
    <source>
        <dbReference type="PROSITE" id="PS50048"/>
    </source>
</evidence>
<dbReference type="InterPro" id="IPR036961">
    <property type="entry name" value="Kinesin_motor_dom_sf"/>
</dbReference>
<sequence>MSKNNVLRELLPKEKGSSIRYPETDSPAKLRRVSPACTECQKRKSKCSGTTPCTKCTIEARQCFYNPAGDRRRKAHTAELLNFRVAFYRMAVKLRPGTLEEISQFIQEIQNLPTDQDAVNHLVDGCLLCENPIPYRESKLTRLLQDSLGGRTKTCIIATVSPCQSSQEETVSTLDYAFRAKNIHNRPQINAAVPKDALLSELATEIENLKRELIATRHRHGIYMTPDAHEEMVKEKEPRRIINKEQKERIEVLESVVQHKAEELVALTRQLQNFESDNREAHSKINRMNDALNKAHDAWQGSVTEVSDVTEKVEIRMKNFQAHQNGLLRDFSANVSHFFENEMTVVQKNRSLLHDALFTTENIEVKFRMQPLKDETEEAFHELKQITNRVRAMVCETVDELFQAISRVSQGFQDGLSRCNNQFDLAYNTLDKDVQSIFESILKHVEEQSVEINKLRFQLQDANS</sequence>
<evidence type="ECO:0000313" key="14">
    <source>
        <dbReference type="EMBL" id="KAJ5477880.1"/>
    </source>
</evidence>
<dbReference type="AlphaFoldDB" id="A0A9W9WWK9"/>
<dbReference type="InterPro" id="IPR036864">
    <property type="entry name" value="Zn2-C6_fun-type_DNA-bd_sf"/>
</dbReference>
<feature type="coiled-coil region" evidence="10">
    <location>
        <begin position="243"/>
        <end position="291"/>
    </location>
</feature>
<comment type="caution">
    <text evidence="14">The sequence shown here is derived from an EMBL/GenBank/DDBJ whole genome shotgun (WGS) entry which is preliminary data.</text>
</comment>
<evidence type="ECO:0000256" key="8">
    <source>
        <dbReference type="ARBA" id="ARBA00023242"/>
    </source>
</evidence>